<dbReference type="RefSeq" id="WP_264981012.1">
    <property type="nucleotide sequence ID" value="NZ_AP026708.1"/>
</dbReference>
<name>A0ABN6RSQ0_9BACT</name>
<sequence length="352" mass="38911">MLLDVPFIAEGGYPAFLADRLDRVRSVHFSLSSPLLQDARQRLAEGDTARIIKELNRLDGVRRYVLMNGRLHDPARYFDTRGLDRTADLLRRLLDEAGLHGVIFADGYFLTALSDRCPDVADRLEGVPSINCMLDTPTKVFATLAMIGETGFRLPSRLVLDRSLNRDANRLEAVAGEIRRVHPDIELLLMANEGCLYQCPYKAAHDAHISLVNEGLCPERTFAMNRDFGCVRRMLAEPGAMLASPFIRPEDLARFEGLADGVKVCGRNRGTDFLMRAVTAYSEERHDGNLLDIMDAMGDLSDHVHIPNPALPPDFADRVTACDKRCGACGWCAGVMDRIATRTAPGLADLSG</sequence>
<protein>
    <recommendedName>
        <fullName evidence="3">Peptidase U32</fullName>
    </recommendedName>
</protein>
<evidence type="ECO:0000313" key="2">
    <source>
        <dbReference type="Proteomes" id="UP001061361"/>
    </source>
</evidence>
<dbReference type="Proteomes" id="UP001061361">
    <property type="component" value="Chromosome"/>
</dbReference>
<accession>A0ABN6RSQ0</accession>
<evidence type="ECO:0008006" key="3">
    <source>
        <dbReference type="Google" id="ProtNLM"/>
    </source>
</evidence>
<reference evidence="1" key="1">
    <citation type="submission" date="2022-08" db="EMBL/GenBank/DDBJ databases">
        <title>Genome Sequence of the sulphate-reducing bacterium, Pseudodesulfovibrio portus JCM14722.</title>
        <authorList>
            <person name="Kondo R."/>
            <person name="Kataoka T."/>
        </authorList>
    </citation>
    <scope>NUCLEOTIDE SEQUENCE</scope>
    <source>
        <strain evidence="1">JCM 14722</strain>
    </source>
</reference>
<gene>
    <name evidence="1" type="ORF">JCM14722_16610</name>
</gene>
<evidence type="ECO:0000313" key="1">
    <source>
        <dbReference type="EMBL" id="BDQ34119.1"/>
    </source>
</evidence>
<keyword evidence="2" id="KW-1185">Reference proteome</keyword>
<dbReference type="EMBL" id="AP026708">
    <property type="protein sequence ID" value="BDQ34119.1"/>
    <property type="molecule type" value="Genomic_DNA"/>
</dbReference>
<proteinExistence type="predicted"/>
<organism evidence="1 2">
    <name type="scientific">Pseudodesulfovibrio portus</name>
    <dbReference type="NCBI Taxonomy" id="231439"/>
    <lineage>
        <taxon>Bacteria</taxon>
        <taxon>Pseudomonadati</taxon>
        <taxon>Thermodesulfobacteriota</taxon>
        <taxon>Desulfovibrionia</taxon>
        <taxon>Desulfovibrionales</taxon>
        <taxon>Desulfovibrionaceae</taxon>
    </lineage>
</organism>